<keyword evidence="4" id="KW-1185">Reference proteome</keyword>
<sequence length="170" mass="18513">MTPNCLYWVIFMQTSVLTLGKLAINTTCYVKGSPCTISCSIPDFTKLASWSRDNKRMTSCTKSGNTNFFCDEESTPIYSFSANRSGIYVAICNLTSNENGAKWICSHGVDTPVRISINIPERGLSGGSIAGIVIGVLVPVISGIIIIVILVFLKRKKDDNVPLNQNNGNR</sequence>
<proteinExistence type="predicted"/>
<keyword evidence="2" id="KW-0732">Signal</keyword>
<keyword evidence="1" id="KW-1133">Transmembrane helix</keyword>
<feature type="signal peptide" evidence="2">
    <location>
        <begin position="1"/>
        <end position="20"/>
    </location>
</feature>
<dbReference type="EMBL" id="CACVKT020007640">
    <property type="protein sequence ID" value="CAC5409135.1"/>
    <property type="molecule type" value="Genomic_DNA"/>
</dbReference>
<dbReference type="OrthoDB" id="10336329at2759"/>
<evidence type="ECO:0000256" key="1">
    <source>
        <dbReference type="SAM" id="Phobius"/>
    </source>
</evidence>
<evidence type="ECO:0000313" key="4">
    <source>
        <dbReference type="Proteomes" id="UP000507470"/>
    </source>
</evidence>
<feature type="chain" id="PRO_5026679141" description="Ig-like domain-containing protein" evidence="2">
    <location>
        <begin position="21"/>
        <end position="170"/>
    </location>
</feature>
<evidence type="ECO:0008006" key="5">
    <source>
        <dbReference type="Google" id="ProtNLM"/>
    </source>
</evidence>
<reference evidence="3 4" key="1">
    <citation type="submission" date="2020-06" db="EMBL/GenBank/DDBJ databases">
        <authorList>
            <person name="Li R."/>
            <person name="Bekaert M."/>
        </authorList>
    </citation>
    <scope>NUCLEOTIDE SEQUENCE [LARGE SCALE GENOMIC DNA]</scope>
    <source>
        <strain evidence="4">wild</strain>
    </source>
</reference>
<dbReference type="AlphaFoldDB" id="A0A6J8DMH3"/>
<accession>A0A6J8DMH3</accession>
<protein>
    <recommendedName>
        <fullName evidence="5">Ig-like domain-containing protein</fullName>
    </recommendedName>
</protein>
<keyword evidence="1" id="KW-0812">Transmembrane</keyword>
<dbReference type="Proteomes" id="UP000507470">
    <property type="component" value="Unassembled WGS sequence"/>
</dbReference>
<gene>
    <name evidence="3" type="ORF">MCOR_42462</name>
</gene>
<feature type="transmembrane region" description="Helical" evidence="1">
    <location>
        <begin position="129"/>
        <end position="153"/>
    </location>
</feature>
<keyword evidence="1" id="KW-0472">Membrane</keyword>
<evidence type="ECO:0000313" key="3">
    <source>
        <dbReference type="EMBL" id="CAC5409135.1"/>
    </source>
</evidence>
<name>A0A6J8DMH3_MYTCO</name>
<evidence type="ECO:0000256" key="2">
    <source>
        <dbReference type="SAM" id="SignalP"/>
    </source>
</evidence>
<organism evidence="3 4">
    <name type="scientific">Mytilus coruscus</name>
    <name type="common">Sea mussel</name>
    <dbReference type="NCBI Taxonomy" id="42192"/>
    <lineage>
        <taxon>Eukaryota</taxon>
        <taxon>Metazoa</taxon>
        <taxon>Spiralia</taxon>
        <taxon>Lophotrochozoa</taxon>
        <taxon>Mollusca</taxon>
        <taxon>Bivalvia</taxon>
        <taxon>Autobranchia</taxon>
        <taxon>Pteriomorphia</taxon>
        <taxon>Mytilida</taxon>
        <taxon>Mytiloidea</taxon>
        <taxon>Mytilidae</taxon>
        <taxon>Mytilinae</taxon>
        <taxon>Mytilus</taxon>
    </lineage>
</organism>